<name>T1GZN2_MEGSC</name>
<dbReference type="STRING" id="36166.T1GZN2"/>
<evidence type="ECO:0000313" key="8">
    <source>
        <dbReference type="EnsemblMetazoa" id="MESCA009336-PA"/>
    </source>
</evidence>
<organism evidence="8 9">
    <name type="scientific">Megaselia scalaris</name>
    <name type="common">Humpbacked fly</name>
    <name type="synonym">Phora scalaris</name>
    <dbReference type="NCBI Taxonomy" id="36166"/>
    <lineage>
        <taxon>Eukaryota</taxon>
        <taxon>Metazoa</taxon>
        <taxon>Ecdysozoa</taxon>
        <taxon>Arthropoda</taxon>
        <taxon>Hexapoda</taxon>
        <taxon>Insecta</taxon>
        <taxon>Pterygota</taxon>
        <taxon>Neoptera</taxon>
        <taxon>Endopterygota</taxon>
        <taxon>Diptera</taxon>
        <taxon>Brachycera</taxon>
        <taxon>Muscomorpha</taxon>
        <taxon>Platypezoidea</taxon>
        <taxon>Phoridae</taxon>
        <taxon>Megaseliini</taxon>
        <taxon>Megaselia</taxon>
    </lineage>
</organism>
<dbReference type="GO" id="GO:0004252">
    <property type="term" value="F:serine-type endopeptidase activity"/>
    <property type="evidence" value="ECO:0007669"/>
    <property type="project" value="InterPro"/>
</dbReference>
<keyword evidence="5" id="KW-0325">Glycoprotein</keyword>
<reference evidence="8" key="2">
    <citation type="submission" date="2015-06" db="UniProtKB">
        <authorList>
            <consortium name="EnsemblMetazoa"/>
        </authorList>
    </citation>
    <scope>IDENTIFICATION</scope>
</reference>
<dbReference type="InterPro" id="IPR009003">
    <property type="entry name" value="Peptidase_S1_PA"/>
</dbReference>
<dbReference type="Pfam" id="PF00089">
    <property type="entry name" value="Trypsin"/>
    <property type="match status" value="1"/>
</dbReference>
<accession>T1GZN2</accession>
<evidence type="ECO:0000313" key="9">
    <source>
        <dbReference type="Proteomes" id="UP000015102"/>
    </source>
</evidence>
<dbReference type="PROSITE" id="PS50240">
    <property type="entry name" value="TRYPSIN_DOM"/>
    <property type="match status" value="1"/>
</dbReference>
<evidence type="ECO:0000256" key="6">
    <source>
        <dbReference type="ARBA" id="ARBA00024195"/>
    </source>
</evidence>
<comment type="subcellular location">
    <subcellularLocation>
        <location evidence="1">Secreted</location>
    </subcellularLocation>
</comment>
<dbReference type="Proteomes" id="UP000015102">
    <property type="component" value="Unassembled WGS sequence"/>
</dbReference>
<dbReference type="SUPFAM" id="SSF50494">
    <property type="entry name" value="Trypsin-like serine proteases"/>
    <property type="match status" value="1"/>
</dbReference>
<proteinExistence type="inferred from homology"/>
<dbReference type="InterPro" id="IPR001254">
    <property type="entry name" value="Trypsin_dom"/>
</dbReference>
<dbReference type="EMBL" id="CAQQ02171105">
    <property type="status" value="NOT_ANNOTATED_CDS"/>
    <property type="molecule type" value="Genomic_DNA"/>
</dbReference>
<reference evidence="9" key="1">
    <citation type="submission" date="2013-02" db="EMBL/GenBank/DDBJ databases">
        <authorList>
            <person name="Hughes D."/>
        </authorList>
    </citation>
    <scope>NUCLEOTIDE SEQUENCE</scope>
    <source>
        <strain>Durham</strain>
        <strain evidence="9">NC isolate 2 -- Noor lab</strain>
    </source>
</reference>
<dbReference type="InterPro" id="IPR043504">
    <property type="entry name" value="Peptidase_S1_PA_chymotrypsin"/>
</dbReference>
<evidence type="ECO:0000256" key="5">
    <source>
        <dbReference type="ARBA" id="ARBA00023180"/>
    </source>
</evidence>
<dbReference type="GO" id="GO:0005576">
    <property type="term" value="C:extracellular region"/>
    <property type="evidence" value="ECO:0007669"/>
    <property type="project" value="UniProtKB-SubCell"/>
</dbReference>
<protein>
    <recommendedName>
        <fullName evidence="7">Peptidase S1 domain-containing protein</fullName>
    </recommendedName>
</protein>
<evidence type="ECO:0000259" key="7">
    <source>
        <dbReference type="PROSITE" id="PS50240"/>
    </source>
</evidence>
<sequence length="88" mass="9428">MQKVDVPVVPRETCITTLRGTSLGLNFELHESLICAGGEAGKDTCIVDRGSPLVCTIPGSKDRYYQAGIFAWGIGCNNPAAYISVSYM</sequence>
<dbReference type="EnsemblMetazoa" id="MESCA009336-RA">
    <property type="protein sequence ID" value="MESCA009336-PA"/>
    <property type="gene ID" value="MESCA009336"/>
</dbReference>
<dbReference type="Gene3D" id="2.40.10.10">
    <property type="entry name" value="Trypsin-like serine proteases"/>
    <property type="match status" value="1"/>
</dbReference>
<dbReference type="FunFam" id="2.40.10.10:FF:000054">
    <property type="entry name" value="Complement C1r subcomponent"/>
    <property type="match status" value="1"/>
</dbReference>
<evidence type="ECO:0000256" key="4">
    <source>
        <dbReference type="ARBA" id="ARBA00023157"/>
    </source>
</evidence>
<keyword evidence="2" id="KW-0964">Secreted</keyword>
<dbReference type="AlphaFoldDB" id="T1GZN2"/>
<keyword evidence="4" id="KW-1015">Disulfide bond</keyword>
<keyword evidence="3" id="KW-0732">Signal</keyword>
<dbReference type="GO" id="GO:0006508">
    <property type="term" value="P:proteolysis"/>
    <property type="evidence" value="ECO:0007669"/>
    <property type="project" value="InterPro"/>
</dbReference>
<evidence type="ECO:0000256" key="2">
    <source>
        <dbReference type="ARBA" id="ARBA00022525"/>
    </source>
</evidence>
<comment type="similarity">
    <text evidence="6">Belongs to the peptidase S1 family. CLIP subfamily.</text>
</comment>
<dbReference type="PANTHER" id="PTHR24256">
    <property type="entry name" value="TRYPTASE-RELATED"/>
    <property type="match status" value="1"/>
</dbReference>
<evidence type="ECO:0000256" key="3">
    <source>
        <dbReference type="ARBA" id="ARBA00022729"/>
    </source>
</evidence>
<keyword evidence="9" id="KW-1185">Reference proteome</keyword>
<dbReference type="InterPro" id="IPR051487">
    <property type="entry name" value="Ser/Thr_Proteases_Immune/Dev"/>
</dbReference>
<dbReference type="HOGENOM" id="CLU_2475305_0_0_1"/>
<feature type="domain" description="Peptidase S1" evidence="7">
    <location>
        <begin position="1"/>
        <end position="88"/>
    </location>
</feature>
<evidence type="ECO:0000256" key="1">
    <source>
        <dbReference type="ARBA" id="ARBA00004613"/>
    </source>
</evidence>